<dbReference type="PANTHER" id="PTHR33026">
    <property type="entry name" value="OS06G0360600 PROTEIN"/>
    <property type="match status" value="1"/>
</dbReference>
<protein>
    <submittedName>
        <fullName evidence="2">Uncharacterized protein</fullName>
    </submittedName>
</protein>
<proteinExistence type="predicted"/>
<keyword evidence="3" id="KW-1185">Reference proteome</keyword>
<accession>A0A4U6V9J6</accession>
<evidence type="ECO:0000256" key="1">
    <source>
        <dbReference type="SAM" id="MobiDB-lite"/>
    </source>
</evidence>
<feature type="region of interest" description="Disordered" evidence="1">
    <location>
        <begin position="234"/>
        <end position="259"/>
    </location>
</feature>
<dbReference type="Proteomes" id="UP000298652">
    <property type="component" value="Chromosome 4"/>
</dbReference>
<name>A0A4U6V9J6_SETVI</name>
<organism evidence="2 3">
    <name type="scientific">Setaria viridis</name>
    <name type="common">Green bristlegrass</name>
    <name type="synonym">Setaria italica subsp. viridis</name>
    <dbReference type="NCBI Taxonomy" id="4556"/>
    <lineage>
        <taxon>Eukaryota</taxon>
        <taxon>Viridiplantae</taxon>
        <taxon>Streptophyta</taxon>
        <taxon>Embryophyta</taxon>
        <taxon>Tracheophyta</taxon>
        <taxon>Spermatophyta</taxon>
        <taxon>Magnoliopsida</taxon>
        <taxon>Liliopsida</taxon>
        <taxon>Poales</taxon>
        <taxon>Poaceae</taxon>
        <taxon>PACMAD clade</taxon>
        <taxon>Panicoideae</taxon>
        <taxon>Panicodae</taxon>
        <taxon>Paniceae</taxon>
        <taxon>Cenchrinae</taxon>
        <taxon>Setaria</taxon>
    </lineage>
</organism>
<dbReference type="Gramene" id="TKW20547">
    <property type="protein sequence ID" value="TKW20547"/>
    <property type="gene ID" value="SEVIR_4G095600v2"/>
</dbReference>
<sequence>MLPKVTGHCPVWNSRWIDELTIGESIQVPKLLAKIVDLKTKGLTGIGMAFNFLNRRVQPLQLRHTWGYEYSGLNDLSRMSPEEISTDEVMERLGRMFKNVEDIPKVVGPFNASDLPREHRTFEQAGASSGASKCPAEDELDASLAPLPRRIRTAVVKRRVSRSLRIVKDAPPPVITFEEGQDPEVRVRLSLYSNATTIDHGFFFLQAADDVVETTKTTADTVPTEVLAAGEDINVGDDREPPAAELNPAVPSKENSAPASEAGATSFVAVLMRDVISSLRDVVVPAPEPAIPIVLPKAVPVENPPTSEVLDMIPLNAADPGVSELEASWTLEAVATAAGTSSEAGTSGGRELVSVPSIRSESPMEGLLRPEEIQTFESPKLDPQTVATILEMNLHLINHSRRNAQFVWEHGESLCRIEVLEKQLAEERLQSSRLVMKFDSTAASFQAERQEFMSEKDHLVAHNKSLYHKTKEYKNQETVLKNSVTVWKNAFYQLTD</sequence>
<reference evidence="2" key="1">
    <citation type="submission" date="2019-03" db="EMBL/GenBank/DDBJ databases">
        <title>WGS assembly of Setaria viridis.</title>
        <authorList>
            <person name="Huang P."/>
            <person name="Jenkins J."/>
            <person name="Grimwood J."/>
            <person name="Barry K."/>
            <person name="Healey A."/>
            <person name="Mamidi S."/>
            <person name="Sreedasyam A."/>
            <person name="Shu S."/>
            <person name="Feldman M."/>
            <person name="Wu J."/>
            <person name="Yu Y."/>
            <person name="Chen C."/>
            <person name="Johnson J."/>
            <person name="Rokhsar D."/>
            <person name="Baxter I."/>
            <person name="Schmutz J."/>
            <person name="Brutnell T."/>
            <person name="Kellogg E."/>
        </authorList>
    </citation>
    <scope>NUCLEOTIDE SEQUENCE [LARGE SCALE GENOMIC DNA]</scope>
</reference>
<gene>
    <name evidence="2" type="ORF">SEVIR_4G095600v2</name>
</gene>
<dbReference type="PANTHER" id="PTHR33026:SF7">
    <property type="entry name" value="OS03G0100275 PROTEIN"/>
    <property type="match status" value="1"/>
</dbReference>
<dbReference type="AlphaFoldDB" id="A0A4U6V9J6"/>
<evidence type="ECO:0000313" key="2">
    <source>
        <dbReference type="EMBL" id="TKW20547.1"/>
    </source>
</evidence>
<dbReference type="EMBL" id="CM016555">
    <property type="protein sequence ID" value="TKW20547.1"/>
    <property type="molecule type" value="Genomic_DNA"/>
</dbReference>
<evidence type="ECO:0000313" key="3">
    <source>
        <dbReference type="Proteomes" id="UP000298652"/>
    </source>
</evidence>